<reference evidence="3 4" key="1">
    <citation type="submission" date="2018-02" db="EMBL/GenBank/DDBJ databases">
        <authorList>
            <person name="Cohen D.B."/>
            <person name="Kent A.D."/>
        </authorList>
    </citation>
    <scope>NUCLEOTIDE SEQUENCE [LARGE SCALE GENOMIC DNA]</scope>
    <source>
        <strain evidence="3 4">CCAP 1448/3</strain>
    </source>
</reference>
<comment type="caution">
    <text evidence="3">The sequence shown here is derived from an EMBL/GenBank/DDBJ whole genome shotgun (WGS) entry which is preliminary data.</text>
</comment>
<dbReference type="SUPFAM" id="SSF48452">
    <property type="entry name" value="TPR-like"/>
    <property type="match status" value="2"/>
</dbReference>
<evidence type="ECO:0000256" key="1">
    <source>
        <dbReference type="SAM" id="Coils"/>
    </source>
</evidence>
<dbReference type="Pfam" id="PF12770">
    <property type="entry name" value="CHAT"/>
    <property type="match status" value="1"/>
</dbReference>
<evidence type="ECO:0000313" key="4">
    <source>
        <dbReference type="Proteomes" id="UP000238762"/>
    </source>
</evidence>
<proteinExistence type="predicted"/>
<dbReference type="Pfam" id="PF13424">
    <property type="entry name" value="TPR_12"/>
    <property type="match status" value="1"/>
</dbReference>
<dbReference type="OrthoDB" id="446317at2"/>
<accession>A0A2T1C0R8</accession>
<feature type="coiled-coil region" evidence="1">
    <location>
        <begin position="233"/>
        <end position="275"/>
    </location>
</feature>
<dbReference type="InterPro" id="IPR019734">
    <property type="entry name" value="TPR_rpt"/>
</dbReference>
<dbReference type="SMART" id="SM00028">
    <property type="entry name" value="TPR"/>
    <property type="match status" value="4"/>
</dbReference>
<dbReference type="EMBL" id="PVWJ01000084">
    <property type="protein sequence ID" value="PSB01866.1"/>
    <property type="molecule type" value="Genomic_DNA"/>
</dbReference>
<evidence type="ECO:0000313" key="3">
    <source>
        <dbReference type="EMBL" id="PSB01866.1"/>
    </source>
</evidence>
<keyword evidence="4" id="KW-1185">Reference proteome</keyword>
<dbReference type="Pfam" id="PF13176">
    <property type="entry name" value="TPR_7"/>
    <property type="match status" value="1"/>
</dbReference>
<dbReference type="PANTHER" id="PTHR10098">
    <property type="entry name" value="RAPSYN-RELATED"/>
    <property type="match status" value="1"/>
</dbReference>
<feature type="domain" description="CHAT" evidence="2">
    <location>
        <begin position="622"/>
        <end position="900"/>
    </location>
</feature>
<reference evidence="3 4" key="2">
    <citation type="submission" date="2018-03" db="EMBL/GenBank/DDBJ databases">
        <title>The ancient ancestry and fast evolution of plastids.</title>
        <authorList>
            <person name="Moore K.R."/>
            <person name="Magnabosco C."/>
            <person name="Momper L."/>
            <person name="Gold D.A."/>
            <person name="Bosak T."/>
            <person name="Fournier G.P."/>
        </authorList>
    </citation>
    <scope>NUCLEOTIDE SEQUENCE [LARGE SCALE GENOMIC DNA]</scope>
    <source>
        <strain evidence="3 4">CCAP 1448/3</strain>
    </source>
</reference>
<name>A0A2T1C0R8_9CYAN</name>
<dbReference type="Gene3D" id="1.25.40.10">
    <property type="entry name" value="Tetratricopeptide repeat domain"/>
    <property type="match status" value="3"/>
</dbReference>
<dbReference type="Proteomes" id="UP000238762">
    <property type="component" value="Unassembled WGS sequence"/>
</dbReference>
<dbReference type="PANTHER" id="PTHR10098:SF112">
    <property type="entry name" value="SLR0380 PROTEIN"/>
    <property type="match status" value="1"/>
</dbReference>
<protein>
    <recommendedName>
        <fullName evidence="2">CHAT domain-containing protein</fullName>
    </recommendedName>
</protein>
<sequence>MGVLVMGKFRRILRRYLSLLFIIGFLSTWGLDLALSQSAFSQTNSPSQLVQKGVDLYQAGEYQKAISEWEKALPIYQQQRNSSYEILVLENLARAYQQVGQEDSAITTWNKVSDKYRQNGNLVQLGRSLTEQAQAYLRSGKNNNALALLCGSANPNSCLPNTSVTIAREQKDKLGTISAVGTLAEIYRRQGDYDLAVDTLEKEVAQKTIEESHKFALLNSLGNTYFERGNLALTRAKAAQNSDREQAEKLQKKAIADYQKALKNFQSSLEKASQEKNPKNELVALLNLIRLTYKNNTIAANSQTQSIDTWLSSAIALQQKLPDSTFKVNAGIELANLPKIGENITVPLAQCPSETQLGKERSQQILDSALKTAQNLQDKRSESFSFGALGHFYECQKQYDTALDFTQKALLTADTSFTNQDSSYLWEWQTGRIFRSQSNLLISQNKTAEAGQKELAAVQAFERSFNILEKIRGDILIAARDVQFDFRDVIEPIYRELARLKIKSANSASIPETQRNKQLTSALETIDSLRLAELQNYLNNDCVITPTQIQKVERLIDKNTAVISSLILEDSLVLLVSLPDGKKHLYEITENRDRVLETVQRFSPKIVKDRLAKDSYDRTDYQNLYDWLFRPLEPYLDPAQIKTLVFVQDGIFRTIPIGALYDGKQFLIEKYALAITPTISLTTTTKSDSRQEKALVLSVSKASQVDDISFQALPNIKSEVEKVKLQFPQTKVLQDENFSKDSLEKEVKQTAYPIVHIASHAVFGVVPEETFILIGNNNKLTIQELEKVLRDLKGGPSSVELLTISACQTAAGDERAALGLAGVAIQTGVKSALASLWSVDDRSTFELISEFYTNLVERKMTKAESLRQAQIKLIKTKQEDRINNDYDNPYFWAAFVLIGDWS</sequence>
<organism evidence="3 4">
    <name type="scientific">Merismopedia glauca CCAP 1448/3</name>
    <dbReference type="NCBI Taxonomy" id="1296344"/>
    <lineage>
        <taxon>Bacteria</taxon>
        <taxon>Bacillati</taxon>
        <taxon>Cyanobacteriota</taxon>
        <taxon>Cyanophyceae</taxon>
        <taxon>Synechococcales</taxon>
        <taxon>Merismopediaceae</taxon>
        <taxon>Merismopedia</taxon>
    </lineage>
</organism>
<evidence type="ECO:0000259" key="2">
    <source>
        <dbReference type="Pfam" id="PF12770"/>
    </source>
</evidence>
<dbReference type="AlphaFoldDB" id="A0A2T1C0R8"/>
<dbReference type="InterPro" id="IPR011990">
    <property type="entry name" value="TPR-like_helical_dom_sf"/>
</dbReference>
<gene>
    <name evidence="3" type="ORF">C7B64_16170</name>
</gene>
<dbReference type="InterPro" id="IPR024983">
    <property type="entry name" value="CHAT_dom"/>
</dbReference>
<keyword evidence="1" id="KW-0175">Coiled coil</keyword>